<sequence length="1030" mass="112804">MAGPISDFPFPDSPFFNIYNDAPITTSSPSLPGGPCNFVDLSHGANGPKCGCRRFWSRATLSAGTGRGSLGGFSPGFTNGFPNGNAGGLADEAVWCMCSHHACFHDDMRDGQPPIAIAPNTEVINNGQENERPRASREPLTPVVPDLPFKLPTPMEPNMDFYTFNEAASYTNILAEQENAPRSEVAAPLPEPSIPDTLGWTNFIRSQPDETSLLPPIPSQCLMPSQPSSTTSSARIGYLRPFAGKGLETLSGVKSKLCEPPLEQDDEIQPQEEDAAEPSVDQSVDDGQTVANTPRSCRHGDATERLLWSPSAISQDAFRQLTDNVQGHEQRLDRLENLSVSAVGHDACDEKHDHADLRITELESRVEEVEKMINDSNSQTSNHRMRCPGINESMNSTISVSTEGSEYIASRAELYSQLQALKSQLSQLQGLSSFPSYTRPWEVEVIFLPFPLKSIWIEHQEFASQRLTSGGLIEPDQWTQLPNSSSALDLQSPDFSDWAGPEVESDWLLPRACAPERTIEQRLRSRGLVKKVTIHGPDARSIQQAMADAFGTLFRTFSRMQANVHHGSTQHHRVTKFLGLQSPWVPLRKIHKDSRLRFLSPAEMVTPVTWDVPFLRSSVVMKATGAQRLFITHPEAYLQDQDAYDNGWSWQRLRELSRVYADSQSSLEVPEADALEDCWAWNDTLDEHPTSARTSQSLSLRQAAQRNWLMASASPSQALRAGATGISPSLGISRATSRAKSPAILRERRASRPPHIRTASMPPIAAPAAPPAQAKRRVTSYVHTYERRPSPQVMRLTPVTHVTAISKRRSTRSPSVRLRNTPRWSTASQSPVHEVYVAARPTTPFYATPHSNAPFFEARSGRGLIFIDDGGDVGESGSGGGGDEYMDEDEEGNDDDDNNNNNNSEHNDSPMLDFTHPDDSQESSSSSSSWQDGQLPGAPEDEPWPGIEDAENRDPDIGDSAIDIHVDDDAMSVSDDGFDTNEGESREGSSVPSEYPSTQRAWTGAAEEGFRVFEDGSGPAGEGAGAGVGV</sequence>
<proteinExistence type="predicted"/>
<gene>
    <name evidence="1" type="ORF">F4820DRAFT_217003</name>
</gene>
<evidence type="ECO:0000313" key="2">
    <source>
        <dbReference type="Proteomes" id="UP001497700"/>
    </source>
</evidence>
<accession>A0ACB9YGP1</accession>
<dbReference type="Proteomes" id="UP001497700">
    <property type="component" value="Unassembled WGS sequence"/>
</dbReference>
<protein>
    <submittedName>
        <fullName evidence="1">Uncharacterized protein</fullName>
    </submittedName>
</protein>
<evidence type="ECO:0000313" key="1">
    <source>
        <dbReference type="EMBL" id="KAI4858593.1"/>
    </source>
</evidence>
<reference evidence="1 2" key="1">
    <citation type="journal article" date="2022" name="New Phytol.">
        <title>Ecological generalism drives hyperdiversity of secondary metabolite gene clusters in xylarialean endophytes.</title>
        <authorList>
            <person name="Franco M.E.E."/>
            <person name="Wisecaver J.H."/>
            <person name="Arnold A.E."/>
            <person name="Ju Y.M."/>
            <person name="Slot J.C."/>
            <person name="Ahrendt S."/>
            <person name="Moore L.P."/>
            <person name="Eastman K.E."/>
            <person name="Scott K."/>
            <person name="Konkel Z."/>
            <person name="Mondo S.J."/>
            <person name="Kuo A."/>
            <person name="Hayes R.D."/>
            <person name="Haridas S."/>
            <person name="Andreopoulos B."/>
            <person name="Riley R."/>
            <person name="LaButti K."/>
            <person name="Pangilinan J."/>
            <person name="Lipzen A."/>
            <person name="Amirebrahimi M."/>
            <person name="Yan J."/>
            <person name="Adam C."/>
            <person name="Keymanesh K."/>
            <person name="Ng V."/>
            <person name="Louie K."/>
            <person name="Northen T."/>
            <person name="Drula E."/>
            <person name="Henrissat B."/>
            <person name="Hsieh H.M."/>
            <person name="Youens-Clark K."/>
            <person name="Lutzoni F."/>
            <person name="Miadlikowska J."/>
            <person name="Eastwood D.C."/>
            <person name="Hamelin R.C."/>
            <person name="Grigoriev I.V."/>
            <person name="U'Ren J.M."/>
        </authorList>
    </citation>
    <scope>NUCLEOTIDE SEQUENCE [LARGE SCALE GENOMIC DNA]</scope>
    <source>
        <strain evidence="1 2">CBS 119005</strain>
    </source>
</reference>
<keyword evidence="2" id="KW-1185">Reference proteome</keyword>
<organism evidence="1 2">
    <name type="scientific">Hypoxylon rubiginosum</name>
    <dbReference type="NCBI Taxonomy" id="110542"/>
    <lineage>
        <taxon>Eukaryota</taxon>
        <taxon>Fungi</taxon>
        <taxon>Dikarya</taxon>
        <taxon>Ascomycota</taxon>
        <taxon>Pezizomycotina</taxon>
        <taxon>Sordariomycetes</taxon>
        <taxon>Xylariomycetidae</taxon>
        <taxon>Xylariales</taxon>
        <taxon>Hypoxylaceae</taxon>
        <taxon>Hypoxylon</taxon>
    </lineage>
</organism>
<comment type="caution">
    <text evidence="1">The sequence shown here is derived from an EMBL/GenBank/DDBJ whole genome shotgun (WGS) entry which is preliminary data.</text>
</comment>
<dbReference type="EMBL" id="MU393717">
    <property type="protein sequence ID" value="KAI4858593.1"/>
    <property type="molecule type" value="Genomic_DNA"/>
</dbReference>
<name>A0ACB9YGP1_9PEZI</name>